<evidence type="ECO:0000313" key="13">
    <source>
        <dbReference type="Proteomes" id="UP001465976"/>
    </source>
</evidence>
<protein>
    <recommendedName>
        <fullName evidence="14">Cytochrome P450</fullName>
    </recommendedName>
</protein>
<keyword evidence="10" id="KW-0503">Monooxygenase</keyword>
<keyword evidence="11" id="KW-0472">Membrane</keyword>
<evidence type="ECO:0000256" key="3">
    <source>
        <dbReference type="ARBA" id="ARBA00010617"/>
    </source>
</evidence>
<dbReference type="PRINTS" id="PR00465">
    <property type="entry name" value="EP450IV"/>
</dbReference>
<evidence type="ECO:0000256" key="2">
    <source>
        <dbReference type="ARBA" id="ARBA00004370"/>
    </source>
</evidence>
<keyword evidence="9" id="KW-0408">Iron</keyword>
<dbReference type="InterPro" id="IPR001128">
    <property type="entry name" value="Cyt_P450"/>
</dbReference>
<keyword evidence="8" id="KW-0560">Oxidoreductase</keyword>
<keyword evidence="13" id="KW-1185">Reference proteome</keyword>
<dbReference type="InterPro" id="IPR036396">
    <property type="entry name" value="Cyt_P450_sf"/>
</dbReference>
<dbReference type="CDD" id="cd11041">
    <property type="entry name" value="CYP503A1-like"/>
    <property type="match status" value="1"/>
</dbReference>
<comment type="similarity">
    <text evidence="3">Belongs to the cytochrome P450 family.</text>
</comment>
<dbReference type="InterPro" id="IPR002403">
    <property type="entry name" value="Cyt_P450_E_grp-IV"/>
</dbReference>
<dbReference type="PANTHER" id="PTHR46206:SF5">
    <property type="entry name" value="P450, PUTATIVE (EUROFUNG)-RELATED"/>
    <property type="match status" value="1"/>
</dbReference>
<gene>
    <name evidence="12" type="ORF">V5O48_005102</name>
</gene>
<evidence type="ECO:0000256" key="11">
    <source>
        <dbReference type="ARBA" id="ARBA00023136"/>
    </source>
</evidence>
<reference evidence="12 13" key="1">
    <citation type="submission" date="2024-02" db="EMBL/GenBank/DDBJ databases">
        <title>A draft genome for the cacao thread blight pathogen Marasmius crinis-equi.</title>
        <authorList>
            <person name="Cohen S.P."/>
            <person name="Baruah I.K."/>
            <person name="Amoako-Attah I."/>
            <person name="Bukari Y."/>
            <person name="Meinhardt L.W."/>
            <person name="Bailey B.A."/>
        </authorList>
    </citation>
    <scope>NUCLEOTIDE SEQUENCE [LARGE SCALE GENOMIC DNA]</scope>
    <source>
        <strain evidence="12 13">GH-76</strain>
    </source>
</reference>
<accession>A0ABR3FNM4</accession>
<evidence type="ECO:0000256" key="10">
    <source>
        <dbReference type="ARBA" id="ARBA00023033"/>
    </source>
</evidence>
<dbReference type="Proteomes" id="UP001465976">
    <property type="component" value="Unassembled WGS sequence"/>
</dbReference>
<evidence type="ECO:0000256" key="6">
    <source>
        <dbReference type="ARBA" id="ARBA00022723"/>
    </source>
</evidence>
<keyword evidence="5" id="KW-0812">Transmembrane</keyword>
<organism evidence="12 13">
    <name type="scientific">Marasmius crinis-equi</name>
    <dbReference type="NCBI Taxonomy" id="585013"/>
    <lineage>
        <taxon>Eukaryota</taxon>
        <taxon>Fungi</taxon>
        <taxon>Dikarya</taxon>
        <taxon>Basidiomycota</taxon>
        <taxon>Agaricomycotina</taxon>
        <taxon>Agaricomycetes</taxon>
        <taxon>Agaricomycetidae</taxon>
        <taxon>Agaricales</taxon>
        <taxon>Marasmiineae</taxon>
        <taxon>Marasmiaceae</taxon>
        <taxon>Marasmius</taxon>
    </lineage>
</organism>
<keyword evidence="6" id="KW-0479">Metal-binding</keyword>
<evidence type="ECO:0008006" key="14">
    <source>
        <dbReference type="Google" id="ProtNLM"/>
    </source>
</evidence>
<evidence type="ECO:0000256" key="4">
    <source>
        <dbReference type="ARBA" id="ARBA00022617"/>
    </source>
</evidence>
<evidence type="ECO:0000256" key="7">
    <source>
        <dbReference type="ARBA" id="ARBA00022989"/>
    </source>
</evidence>
<dbReference type="Pfam" id="PF00067">
    <property type="entry name" value="p450"/>
    <property type="match status" value="1"/>
</dbReference>
<dbReference type="SUPFAM" id="SSF48264">
    <property type="entry name" value="Cytochrome P450"/>
    <property type="match status" value="1"/>
</dbReference>
<comment type="cofactor">
    <cofactor evidence="1">
        <name>heme</name>
        <dbReference type="ChEBI" id="CHEBI:30413"/>
    </cofactor>
</comment>
<proteinExistence type="inferred from homology"/>
<comment type="subcellular location">
    <subcellularLocation>
        <location evidence="2">Membrane</location>
    </subcellularLocation>
</comment>
<evidence type="ECO:0000256" key="8">
    <source>
        <dbReference type="ARBA" id="ARBA00023002"/>
    </source>
</evidence>
<dbReference type="EMBL" id="JBAHYK010000192">
    <property type="protein sequence ID" value="KAL0576867.1"/>
    <property type="molecule type" value="Genomic_DNA"/>
</dbReference>
<name>A0ABR3FNM4_9AGAR</name>
<dbReference type="Gene3D" id="1.10.630.10">
    <property type="entry name" value="Cytochrome P450"/>
    <property type="match status" value="1"/>
</dbReference>
<evidence type="ECO:0000256" key="5">
    <source>
        <dbReference type="ARBA" id="ARBA00022692"/>
    </source>
</evidence>
<keyword evidence="7" id="KW-1133">Transmembrane helix</keyword>
<evidence type="ECO:0000313" key="12">
    <source>
        <dbReference type="EMBL" id="KAL0576867.1"/>
    </source>
</evidence>
<keyword evidence="4" id="KW-0349">Heme</keyword>
<dbReference type="PANTHER" id="PTHR46206">
    <property type="entry name" value="CYTOCHROME P450"/>
    <property type="match status" value="1"/>
</dbReference>
<sequence>MLKGLALQLNKLPTIGHDGFFSSYISAFRFLTQAPNMVQEGYDKYPGQAFKIPMLDRWLVVVSGTDMVDDIRKADLDDLSLREAFLQFFHLRALFGTEIFPNEIIQGDLTRNIAAKFPDMYDEMVAAFHDEIPLTEDWNKVPTLARVLNIVCRTSNRLLVGLPLCRDKEWTALVIQYSFHAFMAVPKTNLFPRFMHGRLYMQRARELLDPVVAEHMKNEKSLSDDAAEGDFLTWLIRGAPSHAQDPQYFASNILGVNFASAHMTSTAVTHALINLTLHPKYVGALRKEVAAAIELEGWSKAAMGRMPMLDSFLKESMRVNTSGSLGVRRVVLKDFTFSNGTVVPADTFISAPTRSMHMDENNYPNALEFDGLRFYHQREEEGESYKHQMIAPQPSYVAFGIGKAACPGRFFAVNEIKTIVAYVLTTYDLELDGADHGSEIGEFSVGRIMASKIPLMFRKRKDI</sequence>
<evidence type="ECO:0000256" key="9">
    <source>
        <dbReference type="ARBA" id="ARBA00023004"/>
    </source>
</evidence>
<evidence type="ECO:0000256" key="1">
    <source>
        <dbReference type="ARBA" id="ARBA00001971"/>
    </source>
</evidence>
<comment type="caution">
    <text evidence="12">The sequence shown here is derived from an EMBL/GenBank/DDBJ whole genome shotgun (WGS) entry which is preliminary data.</text>
</comment>